<keyword evidence="9" id="KW-1185">Reference proteome</keyword>
<feature type="transmembrane region" description="Helical" evidence="6">
    <location>
        <begin position="353"/>
        <end position="371"/>
    </location>
</feature>
<feature type="transmembrane region" description="Helical" evidence="6">
    <location>
        <begin position="260"/>
        <end position="280"/>
    </location>
</feature>
<gene>
    <name evidence="8" type="ORF">L207DRAFT_541627</name>
</gene>
<dbReference type="Proteomes" id="UP000235786">
    <property type="component" value="Unassembled WGS sequence"/>
</dbReference>
<evidence type="ECO:0000259" key="7">
    <source>
        <dbReference type="PROSITE" id="PS50850"/>
    </source>
</evidence>
<keyword evidence="3 6" id="KW-1133">Transmembrane helix</keyword>
<proteinExistence type="predicted"/>
<dbReference type="SUPFAM" id="SSF103473">
    <property type="entry name" value="MFS general substrate transporter"/>
    <property type="match status" value="1"/>
</dbReference>
<feature type="transmembrane region" description="Helical" evidence="6">
    <location>
        <begin position="418"/>
        <end position="440"/>
    </location>
</feature>
<dbReference type="EMBL" id="KZ613940">
    <property type="protein sequence ID" value="PMD45510.1"/>
    <property type="molecule type" value="Genomic_DNA"/>
</dbReference>
<dbReference type="OrthoDB" id="3357846at2759"/>
<dbReference type="STRING" id="1149755.A0A2J6S411"/>
<feature type="region of interest" description="Disordered" evidence="5">
    <location>
        <begin position="33"/>
        <end position="70"/>
    </location>
</feature>
<evidence type="ECO:0000256" key="2">
    <source>
        <dbReference type="ARBA" id="ARBA00022692"/>
    </source>
</evidence>
<accession>A0A2J6S411</accession>
<feature type="transmembrane region" description="Helical" evidence="6">
    <location>
        <begin position="142"/>
        <end position="161"/>
    </location>
</feature>
<feature type="compositionally biased region" description="Basic and acidic residues" evidence="5">
    <location>
        <begin position="48"/>
        <end position="63"/>
    </location>
</feature>
<dbReference type="AlphaFoldDB" id="A0A2J6S411"/>
<evidence type="ECO:0000256" key="3">
    <source>
        <dbReference type="ARBA" id="ARBA00022989"/>
    </source>
</evidence>
<dbReference type="PANTHER" id="PTHR23502">
    <property type="entry name" value="MAJOR FACILITATOR SUPERFAMILY"/>
    <property type="match status" value="1"/>
</dbReference>
<keyword evidence="4 6" id="KW-0472">Membrane</keyword>
<keyword evidence="2 6" id="KW-0812">Transmembrane</keyword>
<feature type="transmembrane region" description="Helical" evidence="6">
    <location>
        <begin position="314"/>
        <end position="333"/>
    </location>
</feature>
<feature type="transmembrane region" description="Helical" evidence="6">
    <location>
        <begin position="392"/>
        <end position="412"/>
    </location>
</feature>
<dbReference type="Gene3D" id="1.20.1250.20">
    <property type="entry name" value="MFS general substrate transporter like domains"/>
    <property type="match status" value="1"/>
</dbReference>
<dbReference type="PROSITE" id="PS50850">
    <property type="entry name" value="MFS"/>
    <property type="match status" value="1"/>
</dbReference>
<dbReference type="InterPro" id="IPR036259">
    <property type="entry name" value="MFS_trans_sf"/>
</dbReference>
<protein>
    <submittedName>
        <fullName evidence="8">MFS general substrate transporter</fullName>
    </submittedName>
</protein>
<feature type="transmembrane region" description="Helical" evidence="6">
    <location>
        <begin position="197"/>
        <end position="217"/>
    </location>
</feature>
<comment type="subcellular location">
    <subcellularLocation>
        <location evidence="1">Membrane</location>
        <topology evidence="1">Multi-pass membrane protein</topology>
    </subcellularLocation>
</comment>
<dbReference type="PANTHER" id="PTHR23502:SF23">
    <property type="entry name" value="FLUCONAZOLE RESISTANCE PROTEIN 1"/>
    <property type="match status" value="1"/>
</dbReference>
<feature type="transmembrane region" description="Helical" evidence="6">
    <location>
        <begin position="487"/>
        <end position="508"/>
    </location>
</feature>
<feature type="transmembrane region" description="Helical" evidence="6">
    <location>
        <begin position="173"/>
        <end position="191"/>
    </location>
</feature>
<dbReference type="GO" id="GO:0005886">
    <property type="term" value="C:plasma membrane"/>
    <property type="evidence" value="ECO:0007669"/>
    <property type="project" value="TreeGrafter"/>
</dbReference>
<feature type="transmembrane region" description="Helical" evidence="6">
    <location>
        <begin position="229"/>
        <end position="248"/>
    </location>
</feature>
<sequence>MWDILRDSTFGHIVTFLFGNKVSKYPKDASHLDTSKNLNSKETNSEQTVRDDEQRSTENKDIESAVTSGGPSISLVDENLVIGWYDEDDQENPQNWTNAKRYWVAALLCIYTFSVYVGSAIYVPSEAGVMKEFGVSQEAASLGLSLYVLGYGIGTLLFSPLSEIPSIGRTTPYIVTFALFVILLIPASLVQNFAGLLVLRFFLGLFVSPALATSGASFQDIFPGAKMPYVIAIWAAVATCGPSIGPVLSSFSTLKEGWHWSHWELLWLAGPIFILMFYSLPETSSETILLRLSAKEIAFNALIKPWEINIQDPAVLFTTIYTGLVYGILYTYFEAFPLVYQGVYGFTPGVLGLGFLALFAAQLIYVPLHMFQHRCLFERKVKLHALGPVEDFLKGALFTSFLLPMGLFIFAFTGRRDIPWVVSLIGVGLSSAGIFFINLSMFTYVPFCYPKYAASLLAANSLSRSLLAAAAIMFAPPMFKRLGVEGGVSLLAVLTVLCCGGLWFLYFFGAKLRARSKFAVSN</sequence>
<feature type="compositionally biased region" description="Polar residues" evidence="5">
    <location>
        <begin position="35"/>
        <end position="47"/>
    </location>
</feature>
<feature type="transmembrane region" description="Helical" evidence="6">
    <location>
        <begin position="102"/>
        <end position="122"/>
    </location>
</feature>
<dbReference type="GO" id="GO:1990961">
    <property type="term" value="P:xenobiotic detoxification by transmembrane export across the plasma membrane"/>
    <property type="evidence" value="ECO:0007669"/>
    <property type="project" value="TreeGrafter"/>
</dbReference>
<evidence type="ECO:0000256" key="1">
    <source>
        <dbReference type="ARBA" id="ARBA00004141"/>
    </source>
</evidence>
<evidence type="ECO:0000256" key="4">
    <source>
        <dbReference type="ARBA" id="ARBA00023136"/>
    </source>
</evidence>
<evidence type="ECO:0000313" key="8">
    <source>
        <dbReference type="EMBL" id="PMD45510.1"/>
    </source>
</evidence>
<evidence type="ECO:0000256" key="5">
    <source>
        <dbReference type="SAM" id="MobiDB-lite"/>
    </source>
</evidence>
<dbReference type="Pfam" id="PF07690">
    <property type="entry name" value="MFS_1"/>
    <property type="match status" value="1"/>
</dbReference>
<dbReference type="InterPro" id="IPR020846">
    <property type="entry name" value="MFS_dom"/>
</dbReference>
<feature type="domain" description="Major facilitator superfamily (MFS) profile" evidence="7">
    <location>
        <begin position="104"/>
        <end position="522"/>
    </location>
</feature>
<dbReference type="CDD" id="cd17323">
    <property type="entry name" value="MFS_Tpo1_MDR_like"/>
    <property type="match status" value="1"/>
</dbReference>
<dbReference type="GO" id="GO:0015244">
    <property type="term" value="F:fluconazole transmembrane transporter activity"/>
    <property type="evidence" value="ECO:0007669"/>
    <property type="project" value="TreeGrafter"/>
</dbReference>
<name>A0A2J6S411_HYAVF</name>
<evidence type="ECO:0000313" key="9">
    <source>
        <dbReference type="Proteomes" id="UP000235786"/>
    </source>
</evidence>
<dbReference type="InterPro" id="IPR011701">
    <property type="entry name" value="MFS"/>
</dbReference>
<feature type="transmembrane region" description="Helical" evidence="6">
    <location>
        <begin position="452"/>
        <end position="475"/>
    </location>
</feature>
<reference evidence="8 9" key="1">
    <citation type="submission" date="2016-04" db="EMBL/GenBank/DDBJ databases">
        <title>A degradative enzymes factory behind the ericoid mycorrhizal symbiosis.</title>
        <authorList>
            <consortium name="DOE Joint Genome Institute"/>
            <person name="Martino E."/>
            <person name="Morin E."/>
            <person name="Grelet G."/>
            <person name="Kuo A."/>
            <person name="Kohler A."/>
            <person name="Daghino S."/>
            <person name="Barry K."/>
            <person name="Choi C."/>
            <person name="Cichocki N."/>
            <person name="Clum A."/>
            <person name="Copeland A."/>
            <person name="Hainaut M."/>
            <person name="Haridas S."/>
            <person name="Labutti K."/>
            <person name="Lindquist E."/>
            <person name="Lipzen A."/>
            <person name="Khouja H.-R."/>
            <person name="Murat C."/>
            <person name="Ohm R."/>
            <person name="Olson A."/>
            <person name="Spatafora J."/>
            <person name="Veneault-Fourrey C."/>
            <person name="Henrissat B."/>
            <person name="Grigoriev I."/>
            <person name="Martin F."/>
            <person name="Perotto S."/>
        </authorList>
    </citation>
    <scope>NUCLEOTIDE SEQUENCE [LARGE SCALE GENOMIC DNA]</scope>
    <source>
        <strain evidence="8 9">F</strain>
    </source>
</reference>
<organism evidence="8 9">
    <name type="scientific">Hyaloscypha variabilis (strain UAMH 11265 / GT02V1 / F)</name>
    <name type="common">Meliniomyces variabilis</name>
    <dbReference type="NCBI Taxonomy" id="1149755"/>
    <lineage>
        <taxon>Eukaryota</taxon>
        <taxon>Fungi</taxon>
        <taxon>Dikarya</taxon>
        <taxon>Ascomycota</taxon>
        <taxon>Pezizomycotina</taxon>
        <taxon>Leotiomycetes</taxon>
        <taxon>Helotiales</taxon>
        <taxon>Hyaloscyphaceae</taxon>
        <taxon>Hyaloscypha</taxon>
        <taxon>Hyaloscypha variabilis</taxon>
    </lineage>
</organism>
<evidence type="ECO:0000256" key="6">
    <source>
        <dbReference type="SAM" id="Phobius"/>
    </source>
</evidence>